<reference evidence="1 2" key="1">
    <citation type="submission" date="2021-06" db="EMBL/GenBank/DDBJ databases">
        <title>Caerostris extrusa draft genome.</title>
        <authorList>
            <person name="Kono N."/>
            <person name="Arakawa K."/>
        </authorList>
    </citation>
    <scope>NUCLEOTIDE SEQUENCE [LARGE SCALE GENOMIC DNA]</scope>
</reference>
<dbReference type="Proteomes" id="UP001054945">
    <property type="component" value="Unassembled WGS sequence"/>
</dbReference>
<evidence type="ECO:0000313" key="1">
    <source>
        <dbReference type="EMBL" id="GIY48184.1"/>
    </source>
</evidence>
<dbReference type="SUPFAM" id="SSF51395">
    <property type="entry name" value="FMN-linked oxidoreductases"/>
    <property type="match status" value="1"/>
</dbReference>
<accession>A0AAV4TQ45</accession>
<name>A0AAV4TQ45_CAEEX</name>
<evidence type="ECO:0000313" key="2">
    <source>
        <dbReference type="Proteomes" id="UP001054945"/>
    </source>
</evidence>
<dbReference type="PANTHER" id="PTHR43100">
    <property type="entry name" value="GLUTAMATE SYNTHASE [NADPH] SMALL CHAIN"/>
    <property type="match status" value="1"/>
</dbReference>
<keyword evidence="2" id="KW-1185">Reference proteome</keyword>
<dbReference type="EMBL" id="BPLR01011682">
    <property type="protein sequence ID" value="GIY48184.1"/>
    <property type="molecule type" value="Genomic_DNA"/>
</dbReference>
<proteinExistence type="predicted"/>
<dbReference type="Gene3D" id="3.20.20.70">
    <property type="entry name" value="Aldolase class I"/>
    <property type="match status" value="1"/>
</dbReference>
<dbReference type="PANTHER" id="PTHR43100:SF1">
    <property type="entry name" value="GLUTAMATE SYNTHASE [NADPH] SMALL CHAIN"/>
    <property type="match status" value="1"/>
</dbReference>
<sequence length="75" mass="8366">MLAEDVRRHMASMGIRKLQDLIGRTDFLQVVPSKNNPKAQMLDYSAILLNALELRPGTSILGGSLAQDFLLKDRL</sequence>
<organism evidence="1 2">
    <name type="scientific">Caerostris extrusa</name>
    <name type="common">Bark spider</name>
    <name type="synonym">Caerostris bankana</name>
    <dbReference type="NCBI Taxonomy" id="172846"/>
    <lineage>
        <taxon>Eukaryota</taxon>
        <taxon>Metazoa</taxon>
        <taxon>Ecdysozoa</taxon>
        <taxon>Arthropoda</taxon>
        <taxon>Chelicerata</taxon>
        <taxon>Arachnida</taxon>
        <taxon>Araneae</taxon>
        <taxon>Araneomorphae</taxon>
        <taxon>Entelegynae</taxon>
        <taxon>Araneoidea</taxon>
        <taxon>Araneidae</taxon>
        <taxon>Caerostris</taxon>
    </lineage>
</organism>
<comment type="caution">
    <text evidence="1">The sequence shown here is derived from an EMBL/GenBank/DDBJ whole genome shotgun (WGS) entry which is preliminary data.</text>
</comment>
<protein>
    <submittedName>
        <fullName evidence="1">Glutamate synthase</fullName>
    </submittedName>
</protein>
<dbReference type="AlphaFoldDB" id="A0AAV4TQ45"/>
<gene>
    <name evidence="1" type="primary">glt1_3</name>
    <name evidence="1" type="ORF">CEXT_646261</name>
</gene>
<dbReference type="InterPro" id="IPR051394">
    <property type="entry name" value="Glutamate_Synthase"/>
</dbReference>
<dbReference type="InterPro" id="IPR013785">
    <property type="entry name" value="Aldolase_TIM"/>
</dbReference>